<name>A0A060ZD19_9ACTN</name>
<gene>
    <name evidence="3" type="ORF">J2Z30_008154</name>
    <name evidence="2" type="ORF">SIRAN871</name>
</gene>
<dbReference type="InterPro" id="IPR005509">
    <property type="entry name" value="AfsA_hotdog_dom"/>
</dbReference>
<keyword evidence="4" id="KW-1185">Reference proteome</keyword>
<reference evidence="2" key="1">
    <citation type="submission" date="2014-05" db="EMBL/GenBank/DDBJ databases">
        <authorList>
            <person name="Horn Fabian"/>
        </authorList>
    </citation>
    <scope>NUCLEOTIDE SEQUENCE</scope>
</reference>
<protein>
    <submittedName>
        <fullName evidence="2">A-factor biosynthesis repeat-containing protein</fullName>
    </submittedName>
</protein>
<dbReference type="Pfam" id="PF03756">
    <property type="entry name" value="AfsA"/>
    <property type="match status" value="2"/>
</dbReference>
<evidence type="ECO:0000313" key="2">
    <source>
        <dbReference type="EMBL" id="CDR02676.1"/>
    </source>
</evidence>
<dbReference type="EMBL" id="JAGGLR010000028">
    <property type="protein sequence ID" value="MBP2067088.1"/>
    <property type="molecule type" value="Genomic_DNA"/>
</dbReference>
<evidence type="ECO:0000259" key="1">
    <source>
        <dbReference type="Pfam" id="PF03756"/>
    </source>
</evidence>
<accession>A0A060ZD19</accession>
<dbReference type="RefSeq" id="WP_052701158.1">
    <property type="nucleotide sequence ID" value="NZ_BAABDR010000098.1"/>
</dbReference>
<dbReference type="HOGENOM" id="CLU_061800_0_0_11"/>
<evidence type="ECO:0000313" key="3">
    <source>
        <dbReference type="EMBL" id="MBP2067088.1"/>
    </source>
</evidence>
<dbReference type="EMBL" id="LK022848">
    <property type="protein sequence ID" value="CDR02676.1"/>
    <property type="molecule type" value="Genomic_DNA"/>
</dbReference>
<feature type="domain" description="A-factor biosynthesis hotdog" evidence="1">
    <location>
        <begin position="16"/>
        <end position="128"/>
    </location>
</feature>
<reference evidence="3 4" key="2">
    <citation type="submission" date="2021-03" db="EMBL/GenBank/DDBJ databases">
        <title>Genomic Encyclopedia of Type Strains, Phase IV (KMG-IV): sequencing the most valuable type-strain genomes for metagenomic binning, comparative biology and taxonomic classification.</title>
        <authorList>
            <person name="Goeker M."/>
        </authorList>
    </citation>
    <scope>NUCLEOTIDE SEQUENCE [LARGE SCALE GENOMIC DNA]</scope>
    <source>
        <strain evidence="3 4">DSM 41954</strain>
    </source>
</reference>
<organism evidence="2">
    <name type="scientific">Streptomyces iranensis</name>
    <dbReference type="NCBI Taxonomy" id="576784"/>
    <lineage>
        <taxon>Bacteria</taxon>
        <taxon>Bacillati</taxon>
        <taxon>Actinomycetota</taxon>
        <taxon>Actinomycetes</taxon>
        <taxon>Kitasatosporales</taxon>
        <taxon>Streptomycetaceae</taxon>
        <taxon>Streptomyces</taxon>
        <taxon>Streptomyces violaceusniger group</taxon>
    </lineage>
</organism>
<feature type="domain" description="A-factor biosynthesis hotdog" evidence="1">
    <location>
        <begin position="195"/>
        <end position="323"/>
    </location>
</feature>
<proteinExistence type="predicted"/>
<sequence>MGARTVGHRQTITRELVHKWSIDEVFITDFEPISEDRMALGAQLPRAHGFYCEYPLQNRQPDLALLVEICRQACFVVAHQQFGVPVEGNNYQFLFQELDAELVNKRPLDTTRPVNAVVDSTVERVWKRGNMVSGLLWRFVMQANEEKLAVIRIRMTWIERTKWREMREFMRRGRSLPSELKMPDPPTTSLTPQEVGRVNPENIVLADLSYGDEVSTATIRADIGHPVLFDHPIDHIYGMVQLEAARQLAVATISRRTGTPASEIRMTACATSFTSVAEFDLPTELRARVGSADDPAKKHLGTPLTIEVSQQGRVASRFDLHARMD</sequence>
<dbReference type="AlphaFoldDB" id="A0A060ZD19"/>
<dbReference type="GeneID" id="32469891"/>
<evidence type="ECO:0000313" key="4">
    <source>
        <dbReference type="Proteomes" id="UP000756710"/>
    </source>
</evidence>
<dbReference type="Proteomes" id="UP000756710">
    <property type="component" value="Unassembled WGS sequence"/>
</dbReference>